<keyword evidence="2 5" id="KW-0812">Transmembrane</keyword>
<evidence type="ECO:0000256" key="3">
    <source>
        <dbReference type="ARBA" id="ARBA00022989"/>
    </source>
</evidence>
<evidence type="ECO:0000256" key="4">
    <source>
        <dbReference type="ARBA" id="ARBA00023136"/>
    </source>
</evidence>
<reference evidence="6 7" key="1">
    <citation type="journal article" date="2020" name="Microorganisms">
        <title>Osmotic Adaptation and Compatible Solute Biosynthesis of Phototrophic Bacteria as Revealed from Genome Analyses.</title>
        <authorList>
            <person name="Imhoff J.F."/>
            <person name="Rahn T."/>
            <person name="Kunzel S."/>
            <person name="Keller A."/>
            <person name="Neulinger S.C."/>
        </authorList>
    </citation>
    <scope>NUCLEOTIDE SEQUENCE [LARGE SCALE GENOMIC DNA]</scope>
    <source>
        <strain evidence="6 7">DSM 15116</strain>
    </source>
</reference>
<dbReference type="EMBL" id="NRSH01000047">
    <property type="protein sequence ID" value="MBK1726515.1"/>
    <property type="molecule type" value="Genomic_DNA"/>
</dbReference>
<feature type="transmembrane region" description="Helical" evidence="5">
    <location>
        <begin position="143"/>
        <end position="160"/>
    </location>
</feature>
<sequence length="319" mass="34448">MSRQPPAGPSLANPPLPLFASGMGLGGLALVWDAAARSWGWPAAIGDGIGLVAAAMFALLAVAYAVKAVRFPEAVREEIAHPVQVNFLPAISISLLLFGALLAPGAAATWLWGSGAVLQLAFVLGIVSSWLRRQLDWTALNPVWFIPAVGNIIVPVPAAQAGYLEVAWFFFTIGLFFWLILMTLCYYRLIFGPNLPEFLQPTLVILLAPPAAACIAWVALHDGGDPGIVGRLFYYMGLFTFLLLLLHVPKLVRVPFYPSWWAYTFPLAAFTIASFHYTQLYVPAVRWATMGLVFLSTAVIAAVFATTLAVLLRGHRAAG</sequence>
<evidence type="ECO:0000256" key="1">
    <source>
        <dbReference type="ARBA" id="ARBA00004141"/>
    </source>
</evidence>
<evidence type="ECO:0008006" key="8">
    <source>
        <dbReference type="Google" id="ProtNLM"/>
    </source>
</evidence>
<gene>
    <name evidence="6" type="ORF">CKO13_05660</name>
</gene>
<organism evidence="6 7">
    <name type="scientific">Halorhodospira neutriphila</name>
    <dbReference type="NCBI Taxonomy" id="168379"/>
    <lineage>
        <taxon>Bacteria</taxon>
        <taxon>Pseudomonadati</taxon>
        <taxon>Pseudomonadota</taxon>
        <taxon>Gammaproteobacteria</taxon>
        <taxon>Chromatiales</taxon>
        <taxon>Ectothiorhodospiraceae</taxon>
        <taxon>Halorhodospira</taxon>
    </lineage>
</organism>
<comment type="subcellular location">
    <subcellularLocation>
        <location evidence="1">Membrane</location>
        <topology evidence="1">Multi-pass membrane protein</topology>
    </subcellularLocation>
</comment>
<keyword evidence="7" id="KW-1185">Reference proteome</keyword>
<comment type="caution">
    <text evidence="6">The sequence shown here is derived from an EMBL/GenBank/DDBJ whole genome shotgun (WGS) entry which is preliminary data.</text>
</comment>
<name>A0ABS1E4U2_9GAMM</name>
<keyword evidence="3 5" id="KW-1133">Transmembrane helix</keyword>
<dbReference type="Gene3D" id="1.50.10.150">
    <property type="entry name" value="Voltage-dependent anion channel"/>
    <property type="match status" value="1"/>
</dbReference>
<evidence type="ECO:0000256" key="5">
    <source>
        <dbReference type="SAM" id="Phobius"/>
    </source>
</evidence>
<feature type="transmembrane region" description="Helical" evidence="5">
    <location>
        <begin position="87"/>
        <end position="104"/>
    </location>
</feature>
<feature type="transmembrane region" description="Helical" evidence="5">
    <location>
        <begin position="44"/>
        <end position="66"/>
    </location>
</feature>
<feature type="transmembrane region" description="Helical" evidence="5">
    <location>
        <begin position="290"/>
        <end position="312"/>
    </location>
</feature>
<dbReference type="InterPro" id="IPR004695">
    <property type="entry name" value="SLAC1/Mae1/Ssu1/TehA"/>
</dbReference>
<dbReference type="InterPro" id="IPR038665">
    <property type="entry name" value="Voltage-dep_anion_channel_sf"/>
</dbReference>
<feature type="transmembrane region" description="Helical" evidence="5">
    <location>
        <begin position="260"/>
        <end position="278"/>
    </location>
</feature>
<dbReference type="Pfam" id="PF03595">
    <property type="entry name" value="SLAC1"/>
    <property type="match status" value="1"/>
</dbReference>
<feature type="transmembrane region" description="Helical" evidence="5">
    <location>
        <begin position="198"/>
        <end position="220"/>
    </location>
</feature>
<feature type="transmembrane region" description="Helical" evidence="5">
    <location>
        <begin position="110"/>
        <end position="131"/>
    </location>
</feature>
<dbReference type="PANTHER" id="PTHR37955">
    <property type="entry name" value="TELLURITE RESISTANCE PROTEIN TEHA"/>
    <property type="match status" value="1"/>
</dbReference>
<dbReference type="Proteomes" id="UP000738126">
    <property type="component" value="Unassembled WGS sequence"/>
</dbReference>
<accession>A0ABS1E4U2</accession>
<dbReference type="InterPro" id="IPR052951">
    <property type="entry name" value="Tellurite_res_ion_channel"/>
</dbReference>
<feature type="transmembrane region" description="Helical" evidence="5">
    <location>
        <begin position="12"/>
        <end position="32"/>
    </location>
</feature>
<evidence type="ECO:0000313" key="7">
    <source>
        <dbReference type="Proteomes" id="UP000738126"/>
    </source>
</evidence>
<keyword evidence="4 5" id="KW-0472">Membrane</keyword>
<evidence type="ECO:0000256" key="2">
    <source>
        <dbReference type="ARBA" id="ARBA00022692"/>
    </source>
</evidence>
<dbReference type="RefSeq" id="WP_200257748.1">
    <property type="nucleotide sequence ID" value="NZ_NRSH01000047.1"/>
</dbReference>
<feature type="transmembrane region" description="Helical" evidence="5">
    <location>
        <begin position="166"/>
        <end position="186"/>
    </location>
</feature>
<evidence type="ECO:0000313" key="6">
    <source>
        <dbReference type="EMBL" id="MBK1726515.1"/>
    </source>
</evidence>
<feature type="transmembrane region" description="Helical" evidence="5">
    <location>
        <begin position="232"/>
        <end position="248"/>
    </location>
</feature>
<proteinExistence type="predicted"/>
<dbReference type="CDD" id="cd09323">
    <property type="entry name" value="TDT_SLAC1_like"/>
    <property type="match status" value="1"/>
</dbReference>
<dbReference type="PANTHER" id="PTHR37955:SF1">
    <property type="entry name" value="DEP DOMAIN-CONTAINING PROTEIN"/>
    <property type="match status" value="1"/>
</dbReference>
<protein>
    <recommendedName>
        <fullName evidence="8">C4-dicarboxylate transporter/malic acid transport protein</fullName>
    </recommendedName>
</protein>